<dbReference type="InterPro" id="IPR003804">
    <property type="entry name" value="Lactate_perm"/>
</dbReference>
<comment type="caution">
    <text evidence="8">Lacks conserved residue(s) required for the propagation of feature annotation.</text>
</comment>
<evidence type="ECO:0000256" key="8">
    <source>
        <dbReference type="RuleBase" id="RU365092"/>
    </source>
</evidence>
<dbReference type="PATRIC" id="fig|36816.3.peg.7683"/>
<evidence type="ECO:0000256" key="7">
    <source>
        <dbReference type="ARBA" id="ARBA00023136"/>
    </source>
</evidence>
<reference evidence="10 11" key="1">
    <citation type="submission" date="2015-07" db="EMBL/GenBank/DDBJ databases">
        <authorList>
            <person name="Noorani M."/>
        </authorList>
    </citation>
    <scope>NUCLEOTIDE SEQUENCE [LARGE SCALE GENOMIC DNA]</scope>
    <source>
        <strain evidence="10 11">NRRL B-24567</strain>
    </source>
</reference>
<evidence type="ECO:0000256" key="4">
    <source>
        <dbReference type="ARBA" id="ARBA00022475"/>
    </source>
</evidence>
<dbReference type="EMBL" id="LGCN01000253">
    <property type="protein sequence ID" value="KOT28841.1"/>
    <property type="molecule type" value="Genomic_DNA"/>
</dbReference>
<keyword evidence="5 8" id="KW-0812">Transmembrane</keyword>
<name>A0A0M9X5G6_9ACTN</name>
<dbReference type="GO" id="GO:0015295">
    <property type="term" value="F:solute:proton symporter activity"/>
    <property type="evidence" value="ECO:0007669"/>
    <property type="project" value="TreeGrafter"/>
</dbReference>
<keyword evidence="7 8" id="KW-0472">Membrane</keyword>
<evidence type="ECO:0000256" key="9">
    <source>
        <dbReference type="SAM" id="MobiDB-lite"/>
    </source>
</evidence>
<evidence type="ECO:0000256" key="3">
    <source>
        <dbReference type="ARBA" id="ARBA00022448"/>
    </source>
</evidence>
<dbReference type="GO" id="GO:0015129">
    <property type="term" value="F:lactate transmembrane transporter activity"/>
    <property type="evidence" value="ECO:0007669"/>
    <property type="project" value="UniProtKB-UniRule"/>
</dbReference>
<comment type="similarity">
    <text evidence="2 8">Belongs to the lactate permease family.</text>
</comment>
<dbReference type="Proteomes" id="UP000037773">
    <property type="component" value="Unassembled WGS sequence"/>
</dbReference>
<evidence type="ECO:0000313" key="11">
    <source>
        <dbReference type="Proteomes" id="UP000037773"/>
    </source>
</evidence>
<evidence type="ECO:0000256" key="5">
    <source>
        <dbReference type="ARBA" id="ARBA00022692"/>
    </source>
</evidence>
<comment type="subcellular location">
    <subcellularLocation>
        <location evidence="1 8">Cell membrane</location>
        <topology evidence="1 8">Multi-pass membrane protein</topology>
    </subcellularLocation>
</comment>
<comment type="function">
    <text evidence="8">Uptake of L-lactate across the membrane. Can also transport D-lactate and glycolate.</text>
</comment>
<feature type="transmembrane region" description="Helical" evidence="8">
    <location>
        <begin position="15"/>
        <end position="33"/>
    </location>
</feature>
<protein>
    <recommendedName>
        <fullName evidence="8">L-lactate permease</fullName>
    </recommendedName>
</protein>
<dbReference type="PANTHER" id="PTHR30003">
    <property type="entry name" value="L-LACTATE PERMEASE"/>
    <property type="match status" value="1"/>
</dbReference>
<keyword evidence="11" id="KW-1185">Reference proteome</keyword>
<evidence type="ECO:0000256" key="1">
    <source>
        <dbReference type="ARBA" id="ARBA00004651"/>
    </source>
</evidence>
<keyword evidence="3 8" id="KW-0813">Transport</keyword>
<organism evidence="10 11">
    <name type="scientific">Streptomyces caelestis</name>
    <dbReference type="NCBI Taxonomy" id="36816"/>
    <lineage>
        <taxon>Bacteria</taxon>
        <taxon>Bacillati</taxon>
        <taxon>Actinomycetota</taxon>
        <taxon>Actinomycetes</taxon>
        <taxon>Kitasatosporales</taxon>
        <taxon>Streptomycetaceae</taxon>
        <taxon>Streptomyces</taxon>
    </lineage>
</organism>
<accession>A0A0M9X5G6</accession>
<dbReference type="AlphaFoldDB" id="A0A0M9X5G6"/>
<keyword evidence="4 8" id="KW-1003">Cell membrane</keyword>
<evidence type="ECO:0000256" key="2">
    <source>
        <dbReference type="ARBA" id="ARBA00010100"/>
    </source>
</evidence>
<evidence type="ECO:0000313" key="10">
    <source>
        <dbReference type="EMBL" id="KOT28841.1"/>
    </source>
</evidence>
<sequence>MAVGERPATVHGPRFALLTVVSVLALAYVMNLAGRAATNGHFVAAAGTGLAFPSPVLGRFGVVVSGSDTSSDALFGALQATAAQQPGLSSDPLAAADGSGGVLGRTIPPQNPTIACAAVEPAGREGGLPRKVLPRARLTPEDPFGGPGRSVTSYG</sequence>
<feature type="region of interest" description="Disordered" evidence="9">
    <location>
        <begin position="121"/>
        <end position="155"/>
    </location>
</feature>
<gene>
    <name evidence="10" type="ORF">ADK41_35380</name>
</gene>
<dbReference type="GO" id="GO:0005886">
    <property type="term" value="C:plasma membrane"/>
    <property type="evidence" value="ECO:0007669"/>
    <property type="project" value="UniProtKB-SubCell"/>
</dbReference>
<comment type="caution">
    <text evidence="10">The sequence shown here is derived from an EMBL/GenBank/DDBJ whole genome shotgun (WGS) entry which is preliminary data.</text>
</comment>
<keyword evidence="6 8" id="KW-1133">Transmembrane helix</keyword>
<proteinExistence type="inferred from homology"/>
<evidence type="ECO:0000256" key="6">
    <source>
        <dbReference type="ARBA" id="ARBA00022989"/>
    </source>
</evidence>
<dbReference type="PANTHER" id="PTHR30003:SF0">
    <property type="entry name" value="GLYCOLATE PERMEASE GLCA-RELATED"/>
    <property type="match status" value="1"/>
</dbReference>
<dbReference type="Pfam" id="PF02652">
    <property type="entry name" value="Lactate_perm"/>
    <property type="match status" value="1"/>
</dbReference>